<dbReference type="RefSeq" id="WP_084401218.1">
    <property type="nucleotide sequence ID" value="NZ_FWYC01000007.1"/>
</dbReference>
<comment type="similarity">
    <text evidence="1">Belongs to the leucine-binding protein family.</text>
</comment>
<dbReference type="SUPFAM" id="SSF53822">
    <property type="entry name" value="Periplasmic binding protein-like I"/>
    <property type="match status" value="1"/>
</dbReference>
<keyword evidence="6" id="KW-1185">Reference proteome</keyword>
<dbReference type="EMBL" id="FWYC01000007">
    <property type="protein sequence ID" value="SMC95959.1"/>
    <property type="molecule type" value="Genomic_DNA"/>
</dbReference>
<keyword evidence="2 3" id="KW-0732">Signal</keyword>
<dbReference type="PANTHER" id="PTHR30483:SF6">
    <property type="entry name" value="PERIPLASMIC BINDING PROTEIN OF ABC TRANSPORTER FOR NATURAL AMINO ACIDS"/>
    <property type="match status" value="1"/>
</dbReference>
<dbReference type="Proteomes" id="UP000192840">
    <property type="component" value="Unassembled WGS sequence"/>
</dbReference>
<feature type="domain" description="Leucine-binding protein" evidence="4">
    <location>
        <begin position="46"/>
        <end position="379"/>
    </location>
</feature>
<dbReference type="PANTHER" id="PTHR30483">
    <property type="entry name" value="LEUCINE-SPECIFIC-BINDING PROTEIN"/>
    <property type="match status" value="1"/>
</dbReference>
<dbReference type="InterPro" id="IPR028081">
    <property type="entry name" value="Leu-bd"/>
</dbReference>
<accession>A0A1W2DEJ9</accession>
<evidence type="ECO:0000313" key="6">
    <source>
        <dbReference type="Proteomes" id="UP000192840"/>
    </source>
</evidence>
<organism evidence="5 6">
    <name type="scientific">Lentzea albidocapillata</name>
    <dbReference type="NCBI Taxonomy" id="40571"/>
    <lineage>
        <taxon>Bacteria</taxon>
        <taxon>Bacillati</taxon>
        <taxon>Actinomycetota</taxon>
        <taxon>Actinomycetes</taxon>
        <taxon>Pseudonocardiales</taxon>
        <taxon>Pseudonocardiaceae</taxon>
        <taxon>Lentzea</taxon>
    </lineage>
</organism>
<name>A0A1W2DEJ9_9PSEU</name>
<proteinExistence type="inferred from homology"/>
<feature type="signal peptide" evidence="3">
    <location>
        <begin position="1"/>
        <end position="18"/>
    </location>
</feature>
<evidence type="ECO:0000256" key="2">
    <source>
        <dbReference type="ARBA" id="ARBA00022729"/>
    </source>
</evidence>
<dbReference type="STRING" id="40571.SAMN05660733_02947"/>
<dbReference type="PROSITE" id="PS51257">
    <property type="entry name" value="PROKAR_LIPOPROTEIN"/>
    <property type="match status" value="1"/>
</dbReference>
<dbReference type="AlphaFoldDB" id="A0A1W2DEJ9"/>
<evidence type="ECO:0000256" key="1">
    <source>
        <dbReference type="ARBA" id="ARBA00010062"/>
    </source>
</evidence>
<evidence type="ECO:0000313" key="5">
    <source>
        <dbReference type="EMBL" id="SMC95959.1"/>
    </source>
</evidence>
<reference evidence="6" key="1">
    <citation type="submission" date="2017-04" db="EMBL/GenBank/DDBJ databases">
        <authorList>
            <person name="Varghese N."/>
            <person name="Submissions S."/>
        </authorList>
    </citation>
    <scope>NUCLEOTIDE SEQUENCE [LARGE SCALE GENOMIC DNA]</scope>
    <source>
        <strain evidence="6">DSM 44073</strain>
    </source>
</reference>
<dbReference type="eggNOG" id="COG0683">
    <property type="taxonomic scope" value="Bacteria"/>
</dbReference>
<dbReference type="InterPro" id="IPR051010">
    <property type="entry name" value="BCAA_transport"/>
</dbReference>
<sequence length="405" mass="41272">MRKRVGGLLAAAAVLATACSPDTGEGGDAAGDDVYRVVQLVGQNQAGPAAINAQAAAHAAKAAVAVLNERGGILGRKVELEIVDDGGDPTTAVTKLQARLNAGPKPNLVLPGNTSAEALPMAPVITEAEVFSVQQASASALDDPKKFPYLFKTPPIPASWAKSFVDYAKEKGARKVAIIAGKDAFAQATVEATREAVAAAGLAVSGEETYTAEDLDVTAQLERLRAGAPDILFMQGAGASVGYVLESRSKIGWTDVPLVADSTAAVTSLLNRAAPDGVVGTPAAANVYLHVLAGAVEGAKHANPDALKTMLAALKAEGEIKLPLNAYFAYDAIMLAAKAAEESGTATDAKAQSAYLEKLTPATTGLWALSSYTFTSESHGPAADPKAAAIVPASVLKDGRFGAAE</sequence>
<protein>
    <submittedName>
        <fullName evidence="5">Branched-chain amino acid transport system substrate-binding protein</fullName>
    </submittedName>
</protein>
<dbReference type="InterPro" id="IPR028082">
    <property type="entry name" value="Peripla_BP_I"/>
</dbReference>
<feature type="chain" id="PRO_5039653130" evidence="3">
    <location>
        <begin position="19"/>
        <end position="405"/>
    </location>
</feature>
<gene>
    <name evidence="5" type="ORF">SAMN05660733_02947</name>
</gene>
<dbReference type="Pfam" id="PF13458">
    <property type="entry name" value="Peripla_BP_6"/>
    <property type="match status" value="1"/>
</dbReference>
<dbReference type="Gene3D" id="3.40.50.2300">
    <property type="match status" value="2"/>
</dbReference>
<evidence type="ECO:0000256" key="3">
    <source>
        <dbReference type="SAM" id="SignalP"/>
    </source>
</evidence>
<evidence type="ECO:0000259" key="4">
    <source>
        <dbReference type="Pfam" id="PF13458"/>
    </source>
</evidence>
<dbReference type="OrthoDB" id="7337537at2"/>